<name>A0A1L7AJG0_9PROT</name>
<dbReference type="CDD" id="cd22268">
    <property type="entry name" value="DPBB_RlpA-like"/>
    <property type="match status" value="1"/>
</dbReference>
<organism evidence="3 5">
    <name type="scientific">Roseomonas gilardii</name>
    <dbReference type="NCBI Taxonomy" id="257708"/>
    <lineage>
        <taxon>Bacteria</taxon>
        <taxon>Pseudomonadati</taxon>
        <taxon>Pseudomonadota</taxon>
        <taxon>Alphaproteobacteria</taxon>
        <taxon>Acetobacterales</taxon>
        <taxon>Roseomonadaceae</taxon>
        <taxon>Roseomonas</taxon>
    </lineage>
</organism>
<dbReference type="InterPro" id="IPR036908">
    <property type="entry name" value="RlpA-like_sf"/>
</dbReference>
<evidence type="ECO:0000313" key="5">
    <source>
        <dbReference type="Proteomes" id="UP000185494"/>
    </source>
</evidence>
<reference evidence="4" key="3">
    <citation type="submission" date="2023-09" db="EMBL/GenBank/DDBJ databases">
        <authorList>
            <person name="Schober I."/>
            <person name="Bunk B."/>
        </authorList>
    </citation>
    <scope>NUCLEOTIDE SEQUENCE</scope>
    <source>
        <strain evidence="4">DSM 103800</strain>
    </source>
</reference>
<evidence type="ECO:0000259" key="2">
    <source>
        <dbReference type="Pfam" id="PF03330"/>
    </source>
</evidence>
<evidence type="ECO:0000313" key="4">
    <source>
        <dbReference type="EMBL" id="MDT8332408.1"/>
    </source>
</evidence>
<dbReference type="STRING" id="257708.RGI145_18720"/>
<evidence type="ECO:0000313" key="6">
    <source>
        <dbReference type="Proteomes" id="UP001258945"/>
    </source>
</evidence>
<dbReference type="eggNOG" id="COG0797">
    <property type="taxonomic scope" value="Bacteria"/>
</dbReference>
<reference evidence="4 6" key="2">
    <citation type="journal article" date="2019" name="Microb. Pathog.">
        <title>Comparison of VITEK 2, MALDI-TOF MS, 16S rRNA gene sequencing, and whole-genome sequencing for identification of Roseomonas mucosa.</title>
        <authorList>
            <person name="Rudolph W.W."/>
            <person name="Gunzer F."/>
            <person name="Trauth M."/>
            <person name="Bunk B."/>
            <person name="Bigge R."/>
            <person name="Schrottner P."/>
        </authorList>
    </citation>
    <scope>NUCLEOTIDE SEQUENCE [LARGE SCALE GENOMIC DNA]</scope>
    <source>
        <strain evidence="4 6">DSM 103800</strain>
    </source>
</reference>
<dbReference type="RefSeq" id="WP_051418071.1">
    <property type="nucleotide sequence ID" value="NZ_CP015583.1"/>
</dbReference>
<protein>
    <submittedName>
        <fullName evidence="4">Septal ring lytic transglycosylase RlpA family protein</fullName>
    </submittedName>
</protein>
<dbReference type="AlphaFoldDB" id="A0A1L7AJG0"/>
<dbReference type="Proteomes" id="UP000185494">
    <property type="component" value="Chromosome 1"/>
</dbReference>
<dbReference type="PANTHER" id="PTHR34183:SF8">
    <property type="entry name" value="ENDOLYTIC PEPTIDOGLYCAN TRANSGLYCOSYLASE RLPA-RELATED"/>
    <property type="match status" value="1"/>
</dbReference>
<sequence length="194" mass="19793">MLATWNRAFLGLCLGTLALGTLVLPAPPGVFAASPVAVAANDGSVVELTRPTVRPPMGHPGEDRSGELRQGTAGLITFRIAGEPMANGMPYDPSDYIAASSVLPLGSTLRVKNLENGRITMVQVRDVAPQGSDRLIDLSNQGARAIGLTTAGAAVQIAPLAVPQADGSIRLGAGTGLAGQRAAPALSDRPREPG</sequence>
<feature type="signal peptide" evidence="1">
    <location>
        <begin position="1"/>
        <end position="32"/>
    </location>
</feature>
<dbReference type="Gene3D" id="2.40.40.10">
    <property type="entry name" value="RlpA-like domain"/>
    <property type="match status" value="1"/>
</dbReference>
<dbReference type="EMBL" id="CP015583">
    <property type="protein sequence ID" value="APT58840.1"/>
    <property type="molecule type" value="Genomic_DNA"/>
</dbReference>
<dbReference type="SUPFAM" id="SSF50685">
    <property type="entry name" value="Barwin-like endoglucanases"/>
    <property type="match status" value="1"/>
</dbReference>
<dbReference type="InterPro" id="IPR009009">
    <property type="entry name" value="RlpA-like_DPBB"/>
</dbReference>
<keyword evidence="1" id="KW-0732">Signal</keyword>
<dbReference type="Pfam" id="PF03330">
    <property type="entry name" value="DPBB_1"/>
    <property type="match status" value="1"/>
</dbReference>
<keyword evidence="6" id="KW-1185">Reference proteome</keyword>
<dbReference type="PANTHER" id="PTHR34183">
    <property type="entry name" value="ENDOLYTIC PEPTIDOGLYCAN TRANSGLYCOSYLASE RLPA"/>
    <property type="match status" value="1"/>
</dbReference>
<feature type="chain" id="PRO_5009871197" evidence="1">
    <location>
        <begin position="33"/>
        <end position="194"/>
    </location>
</feature>
<dbReference type="EMBL" id="JAVVDO010000026">
    <property type="protein sequence ID" value="MDT8332408.1"/>
    <property type="molecule type" value="Genomic_DNA"/>
</dbReference>
<evidence type="ECO:0000313" key="3">
    <source>
        <dbReference type="EMBL" id="APT58840.1"/>
    </source>
</evidence>
<proteinExistence type="predicted"/>
<feature type="domain" description="RlpA-like protein double-psi beta-barrel" evidence="2">
    <location>
        <begin position="85"/>
        <end position="154"/>
    </location>
</feature>
<evidence type="ECO:0000256" key="1">
    <source>
        <dbReference type="SAM" id="SignalP"/>
    </source>
</evidence>
<dbReference type="KEGG" id="rgi:RGI145_18720"/>
<reference evidence="3 5" key="1">
    <citation type="submission" date="2016-05" db="EMBL/GenBank/DDBJ databases">
        <title>Complete Genome and Methylome Analysis of Psychrotrophic Bacterial Isolates from Antarctic Lake Untersee.</title>
        <authorList>
            <person name="Fomenkov A."/>
            <person name="Akimov V.N."/>
            <person name="Vasilyeva L.V."/>
            <person name="Andersen D."/>
            <person name="Vincze T."/>
            <person name="Roberts R.J."/>
        </authorList>
    </citation>
    <scope>NUCLEOTIDE SEQUENCE [LARGE SCALE GENOMIC DNA]</scope>
    <source>
        <strain evidence="3 5">U14-5</strain>
    </source>
</reference>
<accession>A0A1L7AJG0</accession>
<dbReference type="Proteomes" id="UP001258945">
    <property type="component" value="Unassembled WGS sequence"/>
</dbReference>
<gene>
    <name evidence="3" type="ORF">RGI145_18720</name>
    <name evidence="4" type="ORF">RQ831_15200</name>
</gene>